<dbReference type="Gene3D" id="1.20.120.1600">
    <property type="match status" value="1"/>
</dbReference>
<dbReference type="SUPFAM" id="SSF56784">
    <property type="entry name" value="HAD-like"/>
    <property type="match status" value="1"/>
</dbReference>
<dbReference type="InterPro" id="IPR023214">
    <property type="entry name" value="HAD_sf"/>
</dbReference>
<evidence type="ECO:0000313" key="5">
    <source>
        <dbReference type="EMBL" id="GAA2043309.1"/>
    </source>
</evidence>
<dbReference type="PANTHER" id="PTHR46470">
    <property type="entry name" value="N-ACYLNEURAMINATE-9-PHOSPHATASE"/>
    <property type="match status" value="1"/>
</dbReference>
<evidence type="ECO:0000256" key="4">
    <source>
        <dbReference type="SAM" id="MobiDB-lite"/>
    </source>
</evidence>
<organism evidence="5 6">
    <name type="scientific">Agromyces tropicus</name>
    <dbReference type="NCBI Taxonomy" id="555371"/>
    <lineage>
        <taxon>Bacteria</taxon>
        <taxon>Bacillati</taxon>
        <taxon>Actinomycetota</taxon>
        <taxon>Actinomycetes</taxon>
        <taxon>Micrococcales</taxon>
        <taxon>Microbacteriaceae</taxon>
        <taxon>Agromyces</taxon>
    </lineage>
</organism>
<evidence type="ECO:0000256" key="2">
    <source>
        <dbReference type="ARBA" id="ARBA00022801"/>
    </source>
</evidence>
<dbReference type="Proteomes" id="UP001501196">
    <property type="component" value="Unassembled WGS sequence"/>
</dbReference>
<evidence type="ECO:0000313" key="6">
    <source>
        <dbReference type="Proteomes" id="UP001501196"/>
    </source>
</evidence>
<sequence length="270" mass="28955">MTHGAHDTSAPGGPGALEGPGAGRPVVLFDLDDTLMAHREAVATGIVLHLRERGYAAEEAAAQRLWHELEERHYHAYLAGELTFEGQRRARASEFAHAHGDRIDDEAAGAWFARYFERYRESWSLHDDVGPALDALERALPGVRFGIITNGEHDFQLAKLVRLGLEVGHPGRIEHLVASGAEGVTKPDRRIFEVALSRFAAGGAVSGAAYVGDRLRTDAIGAAEAGLVGVWLNRSGERPAEPEATDAAAAGVVEIRTLAELAPLLADRLA</sequence>
<dbReference type="InterPro" id="IPR006439">
    <property type="entry name" value="HAD-SF_hydro_IA"/>
</dbReference>
<comment type="cofactor">
    <cofactor evidence="1">
        <name>Mg(2+)</name>
        <dbReference type="ChEBI" id="CHEBI:18420"/>
    </cofactor>
</comment>
<reference evidence="5 6" key="1">
    <citation type="journal article" date="2019" name="Int. J. Syst. Evol. Microbiol.">
        <title>The Global Catalogue of Microorganisms (GCM) 10K type strain sequencing project: providing services to taxonomists for standard genome sequencing and annotation.</title>
        <authorList>
            <consortium name="The Broad Institute Genomics Platform"/>
            <consortium name="The Broad Institute Genome Sequencing Center for Infectious Disease"/>
            <person name="Wu L."/>
            <person name="Ma J."/>
        </authorList>
    </citation>
    <scope>NUCLEOTIDE SEQUENCE [LARGE SCALE GENOMIC DNA]</scope>
    <source>
        <strain evidence="5 6">JCM 15672</strain>
    </source>
</reference>
<evidence type="ECO:0000256" key="1">
    <source>
        <dbReference type="ARBA" id="ARBA00001946"/>
    </source>
</evidence>
<dbReference type="NCBIfam" id="TIGR01549">
    <property type="entry name" value="HAD-SF-IA-v1"/>
    <property type="match status" value="1"/>
</dbReference>
<dbReference type="InterPro" id="IPR036412">
    <property type="entry name" value="HAD-like_sf"/>
</dbReference>
<keyword evidence="3" id="KW-0460">Magnesium</keyword>
<feature type="compositionally biased region" description="Gly residues" evidence="4">
    <location>
        <begin position="12"/>
        <end position="21"/>
    </location>
</feature>
<dbReference type="InterPro" id="IPR051400">
    <property type="entry name" value="HAD-like_hydrolase"/>
</dbReference>
<accession>A0ABN2UUW5</accession>
<keyword evidence="2 5" id="KW-0378">Hydrolase</keyword>
<dbReference type="EMBL" id="BAAAPW010000006">
    <property type="protein sequence ID" value="GAA2043309.1"/>
    <property type="molecule type" value="Genomic_DNA"/>
</dbReference>
<dbReference type="RefSeq" id="WP_344377132.1">
    <property type="nucleotide sequence ID" value="NZ_BAAAPW010000006.1"/>
</dbReference>
<dbReference type="SFLD" id="SFLDG01129">
    <property type="entry name" value="C1.5:_HAD__Beta-PGM__Phosphata"/>
    <property type="match status" value="1"/>
</dbReference>
<keyword evidence="6" id="KW-1185">Reference proteome</keyword>
<dbReference type="Gene3D" id="3.40.50.1000">
    <property type="entry name" value="HAD superfamily/HAD-like"/>
    <property type="match status" value="1"/>
</dbReference>
<feature type="region of interest" description="Disordered" evidence="4">
    <location>
        <begin position="1"/>
        <end position="21"/>
    </location>
</feature>
<name>A0ABN2UUW5_9MICO</name>
<dbReference type="SFLD" id="SFLDS00003">
    <property type="entry name" value="Haloacid_Dehalogenase"/>
    <property type="match status" value="1"/>
</dbReference>
<gene>
    <name evidence="5" type="ORF">GCM10009819_32380</name>
</gene>
<proteinExistence type="predicted"/>
<evidence type="ECO:0000256" key="3">
    <source>
        <dbReference type="ARBA" id="ARBA00022842"/>
    </source>
</evidence>
<protein>
    <submittedName>
        <fullName evidence="5">HAD family hydrolase</fullName>
    </submittedName>
</protein>
<dbReference type="GO" id="GO:0016787">
    <property type="term" value="F:hydrolase activity"/>
    <property type="evidence" value="ECO:0007669"/>
    <property type="project" value="UniProtKB-KW"/>
</dbReference>
<dbReference type="PANTHER" id="PTHR46470:SF4">
    <property type="entry name" value="5-AMINO-6-(5-PHOSPHO-D-RIBITYLAMINO)URACIL PHOSPHATASE YIGB"/>
    <property type="match status" value="1"/>
</dbReference>
<comment type="caution">
    <text evidence="5">The sequence shown here is derived from an EMBL/GenBank/DDBJ whole genome shotgun (WGS) entry which is preliminary data.</text>
</comment>
<dbReference type="Pfam" id="PF00702">
    <property type="entry name" value="Hydrolase"/>
    <property type="match status" value="1"/>
</dbReference>